<name>A0A2M8QD54_9CHLR</name>
<evidence type="ECO:0000256" key="3">
    <source>
        <dbReference type="ARBA" id="ARBA00022723"/>
    </source>
</evidence>
<dbReference type="InterPro" id="IPR004035">
    <property type="entry name" value="Endouclease-III_FeS-bd_BS"/>
</dbReference>
<evidence type="ECO:0000256" key="1">
    <source>
        <dbReference type="ARBA" id="ARBA00001966"/>
    </source>
</evidence>
<dbReference type="CDD" id="cd00056">
    <property type="entry name" value="ENDO3c"/>
    <property type="match status" value="1"/>
</dbReference>
<accession>A0A2M8QD54</accession>
<evidence type="ECO:0000259" key="10">
    <source>
        <dbReference type="SMART" id="SM00478"/>
    </source>
</evidence>
<dbReference type="Gene3D" id="1.10.340.30">
    <property type="entry name" value="Hypothetical protein, domain 2"/>
    <property type="match status" value="1"/>
</dbReference>
<keyword evidence="5" id="KW-0378">Hydrolase</keyword>
<reference evidence="11 12" key="1">
    <citation type="submission" date="2017-11" db="EMBL/GenBank/DDBJ databases">
        <title>Evolution of Phototrophy in the Chloroflexi Phylum Driven by Horizontal Gene Transfer.</title>
        <authorList>
            <person name="Ward L.M."/>
            <person name="Hemp J."/>
            <person name="Shih P.M."/>
            <person name="Mcglynn S.E."/>
            <person name="Fischer W."/>
        </authorList>
    </citation>
    <scope>NUCLEOTIDE SEQUENCE [LARGE SCALE GENOMIC DNA]</scope>
    <source>
        <strain evidence="11">JP3_7</strain>
    </source>
</reference>
<evidence type="ECO:0000256" key="6">
    <source>
        <dbReference type="ARBA" id="ARBA00023004"/>
    </source>
</evidence>
<dbReference type="PANTHER" id="PTHR47203:SF1">
    <property type="entry name" value="HYPOTHETICAL BASE EXCISION DNA REPAIR PROTEIN (EUROFUNG)"/>
    <property type="match status" value="1"/>
</dbReference>
<dbReference type="PROSITE" id="PS00764">
    <property type="entry name" value="ENDONUCLEASE_III_1"/>
    <property type="match status" value="1"/>
</dbReference>
<dbReference type="PANTHER" id="PTHR47203">
    <property type="match status" value="1"/>
</dbReference>
<evidence type="ECO:0000313" key="12">
    <source>
        <dbReference type="Proteomes" id="UP000230790"/>
    </source>
</evidence>
<feature type="domain" description="HhH-GPD" evidence="10">
    <location>
        <begin position="62"/>
        <end position="219"/>
    </location>
</feature>
<keyword evidence="6" id="KW-0408">Iron</keyword>
<dbReference type="PIRSF" id="PIRSF001435">
    <property type="entry name" value="Nth"/>
    <property type="match status" value="1"/>
</dbReference>
<dbReference type="SUPFAM" id="SSF48150">
    <property type="entry name" value="DNA-glycosylase"/>
    <property type="match status" value="1"/>
</dbReference>
<dbReference type="Gene3D" id="1.10.1670.10">
    <property type="entry name" value="Helix-hairpin-Helix base-excision DNA repair enzymes (C-terminal)"/>
    <property type="match status" value="1"/>
</dbReference>
<dbReference type="InterPro" id="IPR011257">
    <property type="entry name" value="DNA_glycosylase"/>
</dbReference>
<dbReference type="Pfam" id="PF00730">
    <property type="entry name" value="HhH-GPD"/>
    <property type="match status" value="1"/>
</dbReference>
<dbReference type="SMART" id="SM00525">
    <property type="entry name" value="FES"/>
    <property type="match status" value="1"/>
</dbReference>
<keyword evidence="9" id="KW-0326">Glycosidase</keyword>
<sequence length="250" mass="28424">MTDAKDGRAVRKRRDANERSLVADERALRRRAKIIHEKLLATYGEPQWTRRDGVSELVATILSQNTNDSNRDLAYARLRARFPTWAAVRDAPVEAVVEAIRPAGLANQKGPRIQLALRHITEAHGKLDIDFLAQMPVDEARRWLLGIKGVGPKTAAIVLLFCYDKPVFPVDTHVHRVTGRLGLRPPKLTAEQTHEWMERICPPGGQFAFHINLIRHGRAVCHARNPACTRCPLRRRCDYFRRRIQTRGSA</sequence>
<dbReference type="GO" id="GO:0046872">
    <property type="term" value="F:metal ion binding"/>
    <property type="evidence" value="ECO:0007669"/>
    <property type="project" value="UniProtKB-KW"/>
</dbReference>
<evidence type="ECO:0000256" key="7">
    <source>
        <dbReference type="ARBA" id="ARBA00023014"/>
    </source>
</evidence>
<organism evidence="11 12">
    <name type="scientific">Candidatus Thermofonsia Clade 3 bacterium</name>
    <dbReference type="NCBI Taxonomy" id="2364212"/>
    <lineage>
        <taxon>Bacteria</taxon>
        <taxon>Bacillati</taxon>
        <taxon>Chloroflexota</taxon>
        <taxon>Candidatus Thermofontia</taxon>
        <taxon>Candidatus Thermofonsia Clade 3</taxon>
    </lineage>
</organism>
<evidence type="ECO:0000256" key="2">
    <source>
        <dbReference type="ARBA" id="ARBA00008343"/>
    </source>
</evidence>
<comment type="cofactor">
    <cofactor evidence="1">
        <name>[4Fe-4S] cluster</name>
        <dbReference type="ChEBI" id="CHEBI:49883"/>
    </cofactor>
</comment>
<dbReference type="Proteomes" id="UP000230790">
    <property type="component" value="Unassembled WGS sequence"/>
</dbReference>
<evidence type="ECO:0000256" key="5">
    <source>
        <dbReference type="ARBA" id="ARBA00022801"/>
    </source>
</evidence>
<evidence type="ECO:0000256" key="8">
    <source>
        <dbReference type="ARBA" id="ARBA00023204"/>
    </source>
</evidence>
<keyword evidence="7" id="KW-0411">Iron-sulfur</keyword>
<protein>
    <recommendedName>
        <fullName evidence="10">HhH-GPD domain-containing protein</fullName>
    </recommendedName>
</protein>
<dbReference type="InterPro" id="IPR003265">
    <property type="entry name" value="HhH-GPD_domain"/>
</dbReference>
<dbReference type="GO" id="GO:0140097">
    <property type="term" value="F:catalytic activity, acting on DNA"/>
    <property type="evidence" value="ECO:0007669"/>
    <property type="project" value="UniProtKB-ARBA"/>
</dbReference>
<evidence type="ECO:0000256" key="4">
    <source>
        <dbReference type="ARBA" id="ARBA00022763"/>
    </source>
</evidence>
<proteinExistence type="inferred from homology"/>
<dbReference type="InterPro" id="IPR003651">
    <property type="entry name" value="Endonuclease3_FeS-loop_motif"/>
</dbReference>
<gene>
    <name evidence="11" type="ORF">CUN48_07340</name>
</gene>
<dbReference type="SMART" id="SM00478">
    <property type="entry name" value="ENDO3c"/>
    <property type="match status" value="1"/>
</dbReference>
<keyword evidence="3" id="KW-0479">Metal-binding</keyword>
<keyword evidence="8" id="KW-0234">DNA repair</keyword>
<evidence type="ECO:0000313" key="11">
    <source>
        <dbReference type="EMBL" id="PJF47698.1"/>
    </source>
</evidence>
<comment type="caution">
    <text evidence="11">The sequence shown here is derived from an EMBL/GenBank/DDBJ whole genome shotgun (WGS) entry which is preliminary data.</text>
</comment>
<dbReference type="AlphaFoldDB" id="A0A2M8QD54"/>
<dbReference type="GO" id="GO:0051539">
    <property type="term" value="F:4 iron, 4 sulfur cluster binding"/>
    <property type="evidence" value="ECO:0007669"/>
    <property type="project" value="InterPro"/>
</dbReference>
<keyword evidence="4" id="KW-0227">DNA damage</keyword>
<dbReference type="EMBL" id="PGTN01000038">
    <property type="protein sequence ID" value="PJF47698.1"/>
    <property type="molecule type" value="Genomic_DNA"/>
</dbReference>
<dbReference type="GO" id="GO:0016798">
    <property type="term" value="F:hydrolase activity, acting on glycosyl bonds"/>
    <property type="evidence" value="ECO:0007669"/>
    <property type="project" value="UniProtKB-KW"/>
</dbReference>
<dbReference type="GO" id="GO:0006284">
    <property type="term" value="P:base-excision repair"/>
    <property type="evidence" value="ECO:0007669"/>
    <property type="project" value="InterPro"/>
</dbReference>
<evidence type="ECO:0000256" key="9">
    <source>
        <dbReference type="ARBA" id="ARBA00023295"/>
    </source>
</evidence>
<comment type="similarity">
    <text evidence="2">Belongs to the Nth/MutY family.</text>
</comment>
<dbReference type="InterPro" id="IPR023170">
    <property type="entry name" value="HhH_base_excis_C"/>
</dbReference>